<evidence type="ECO:0000313" key="3">
    <source>
        <dbReference type="Proteomes" id="UP000230069"/>
    </source>
</evidence>
<gene>
    <name evidence="2" type="ORF">AQUCO_00600315v1</name>
</gene>
<reference evidence="2 3" key="1">
    <citation type="submission" date="2017-09" db="EMBL/GenBank/DDBJ databases">
        <title>WGS assembly of Aquilegia coerulea Goldsmith.</title>
        <authorList>
            <person name="Hodges S."/>
            <person name="Kramer E."/>
            <person name="Nordborg M."/>
            <person name="Tomkins J."/>
            <person name="Borevitz J."/>
            <person name="Derieg N."/>
            <person name="Yan J."/>
            <person name="Mihaltcheva S."/>
            <person name="Hayes R.D."/>
            <person name="Rokhsar D."/>
        </authorList>
    </citation>
    <scope>NUCLEOTIDE SEQUENCE [LARGE SCALE GENOMIC DNA]</scope>
    <source>
        <strain evidence="3">cv. Goldsmith</strain>
    </source>
</reference>
<keyword evidence="1" id="KW-1133">Transmembrane helix</keyword>
<dbReference type="EMBL" id="KZ305023">
    <property type="protein sequence ID" value="PIA57506.1"/>
    <property type="molecule type" value="Genomic_DNA"/>
</dbReference>
<name>A0A2G5ENZ6_AQUCA</name>
<sequence length="91" mass="10827">MCCVYIHLNEGLHPHLCYYSRHVKITYLFVVLFLNQLVKNFVLSSILLTHSNKLRKTEIISVLTNMNTENAVWKLTSYLQRKAKFMYTFLK</sequence>
<proteinExistence type="predicted"/>
<organism evidence="2 3">
    <name type="scientific">Aquilegia coerulea</name>
    <name type="common">Rocky mountain columbine</name>
    <dbReference type="NCBI Taxonomy" id="218851"/>
    <lineage>
        <taxon>Eukaryota</taxon>
        <taxon>Viridiplantae</taxon>
        <taxon>Streptophyta</taxon>
        <taxon>Embryophyta</taxon>
        <taxon>Tracheophyta</taxon>
        <taxon>Spermatophyta</taxon>
        <taxon>Magnoliopsida</taxon>
        <taxon>Ranunculales</taxon>
        <taxon>Ranunculaceae</taxon>
        <taxon>Thalictroideae</taxon>
        <taxon>Aquilegia</taxon>
    </lineage>
</organism>
<evidence type="ECO:0000313" key="2">
    <source>
        <dbReference type="EMBL" id="PIA57506.1"/>
    </source>
</evidence>
<accession>A0A2G5ENZ6</accession>
<keyword evidence="1" id="KW-0812">Transmembrane</keyword>
<evidence type="ECO:0000256" key="1">
    <source>
        <dbReference type="SAM" id="Phobius"/>
    </source>
</evidence>
<keyword evidence="3" id="KW-1185">Reference proteome</keyword>
<dbReference type="Proteomes" id="UP000230069">
    <property type="component" value="Unassembled WGS sequence"/>
</dbReference>
<protein>
    <submittedName>
        <fullName evidence="2">Uncharacterized protein</fullName>
    </submittedName>
</protein>
<dbReference type="AlphaFoldDB" id="A0A2G5ENZ6"/>
<dbReference type="InParanoid" id="A0A2G5ENZ6"/>
<feature type="transmembrane region" description="Helical" evidence="1">
    <location>
        <begin position="25"/>
        <end position="48"/>
    </location>
</feature>
<keyword evidence="1" id="KW-0472">Membrane</keyword>